<organism>
    <name type="scientific">Serpula lacrymans var. lacrymans (strain S7.9)</name>
    <name type="common">Dry rot fungus</name>
    <dbReference type="NCBI Taxonomy" id="578457"/>
    <lineage>
        <taxon>Eukaryota</taxon>
        <taxon>Fungi</taxon>
        <taxon>Dikarya</taxon>
        <taxon>Basidiomycota</taxon>
        <taxon>Agaricomycotina</taxon>
        <taxon>Agaricomycetes</taxon>
        <taxon>Agaricomycetidae</taxon>
        <taxon>Boletales</taxon>
        <taxon>Coniophorineae</taxon>
        <taxon>Serpulaceae</taxon>
        <taxon>Serpula</taxon>
    </lineage>
</organism>
<dbReference type="GeneID" id="18809122"/>
<comment type="similarity">
    <text evidence="1">Belongs to the LCL2 family.</text>
</comment>
<gene>
    <name evidence="5" type="ORF">SERLADRAFT_346933</name>
</gene>
<dbReference type="RefSeq" id="XP_007315798.1">
    <property type="nucleotide sequence ID" value="XM_007315736.1"/>
</dbReference>
<name>F8NPL6_SERL9</name>
<feature type="signal peptide" evidence="4">
    <location>
        <begin position="1"/>
        <end position="19"/>
    </location>
</feature>
<proteinExistence type="inferred from homology"/>
<protein>
    <recommendedName>
        <fullName evidence="2">Long chronological lifespan protein 2</fullName>
    </recommendedName>
</protein>
<feature type="chain" id="PRO_5003376170" description="Long chronological lifespan protein 2" evidence="4">
    <location>
        <begin position="20"/>
        <end position="119"/>
    </location>
</feature>
<dbReference type="AlphaFoldDB" id="F8NPL6"/>
<evidence type="ECO:0000256" key="3">
    <source>
        <dbReference type="ARBA" id="ARBA00022729"/>
    </source>
</evidence>
<keyword evidence="3 4" id="KW-0732">Signal</keyword>
<dbReference type="InterPro" id="IPR034543">
    <property type="entry name" value="LCL2"/>
</dbReference>
<evidence type="ECO:0000256" key="1">
    <source>
        <dbReference type="ARBA" id="ARBA00010545"/>
    </source>
</evidence>
<sequence length="119" mass="13257">MQTKSHIFVLSLILPLVHAQFGTFFDQMFGGHHQQPQQQQRPSGTSQWAAHSDSMQCSQYLCTDTLACVSQPSECPCPSVEDVKCMVPDTQDKDAATVVCVRGETECSVVERLMRSYSK</sequence>
<dbReference type="EMBL" id="GL945431">
    <property type="protein sequence ID" value="EGO27707.1"/>
    <property type="molecule type" value="Genomic_DNA"/>
</dbReference>
<dbReference type="OrthoDB" id="2234316at2759"/>
<dbReference type="GO" id="GO:0036503">
    <property type="term" value="P:ERAD pathway"/>
    <property type="evidence" value="ECO:0007669"/>
    <property type="project" value="TreeGrafter"/>
</dbReference>
<accession>F8NPL6</accession>
<dbReference type="HOGENOM" id="CLU_142363_2_1_1"/>
<evidence type="ECO:0000313" key="5">
    <source>
        <dbReference type="EMBL" id="EGO27707.1"/>
    </source>
</evidence>
<dbReference type="KEGG" id="sla:SERLADRAFT_346933"/>
<dbReference type="PANTHER" id="PTHR38425:SF1">
    <property type="entry name" value="LONG CHRONOLOGICAL LIFESPAN PROTEIN 2"/>
    <property type="match status" value="1"/>
</dbReference>
<evidence type="ECO:0000256" key="4">
    <source>
        <dbReference type="SAM" id="SignalP"/>
    </source>
</evidence>
<reference evidence="5" key="1">
    <citation type="submission" date="2011-04" db="EMBL/GenBank/DDBJ databases">
        <title>Evolution of plant cell wall degrading machinery underlies the functional diversity of forest fungi.</title>
        <authorList>
            <consortium name="US DOE Joint Genome Institute (JGI-PGF)"/>
            <person name="Eastwood D.C."/>
            <person name="Floudas D."/>
            <person name="Binder M."/>
            <person name="Majcherczyk A."/>
            <person name="Schneider P."/>
            <person name="Aerts A."/>
            <person name="Asiegbu F.O."/>
            <person name="Baker S.E."/>
            <person name="Barry K."/>
            <person name="Bendiksby M."/>
            <person name="Blumentritt M."/>
            <person name="Coutinho P.M."/>
            <person name="Cullen D."/>
            <person name="Cullen D."/>
            <person name="Gathman A."/>
            <person name="Goodell B."/>
            <person name="Henrissat B."/>
            <person name="Ihrmark K."/>
            <person name="Kauserud H."/>
            <person name="Kohler A."/>
            <person name="LaButti K."/>
            <person name="Lapidus A."/>
            <person name="Lavin J.L."/>
            <person name="Lee Y.-H."/>
            <person name="Lindquist E."/>
            <person name="Lilly W."/>
            <person name="Lucas S."/>
            <person name="Morin E."/>
            <person name="Murat C."/>
            <person name="Oguiza J.A."/>
            <person name="Park J."/>
            <person name="Pisabarro A.G."/>
            <person name="Riley R."/>
            <person name="Rosling A."/>
            <person name="Salamov A."/>
            <person name="Schmidt O."/>
            <person name="Schmutz J."/>
            <person name="Skrede I."/>
            <person name="Stenlid J."/>
            <person name="Wiebenga A."/>
            <person name="Xie X."/>
            <person name="Kues U."/>
            <person name="Hibbett D.S."/>
            <person name="Hoffmeister D."/>
            <person name="Hogberg N."/>
            <person name="Martin F."/>
            <person name="Grigoriev I.V."/>
            <person name="Watkinson S.C."/>
        </authorList>
    </citation>
    <scope>NUCLEOTIDE SEQUENCE</scope>
    <source>
        <strain evidence="5">S7.9</strain>
    </source>
</reference>
<dbReference type="Proteomes" id="UP000008064">
    <property type="component" value="Unassembled WGS sequence"/>
</dbReference>
<evidence type="ECO:0000256" key="2">
    <source>
        <dbReference type="ARBA" id="ARBA00018534"/>
    </source>
</evidence>
<dbReference type="PANTHER" id="PTHR38425">
    <property type="entry name" value="LONG CHRONOLOGICAL LIFESPAN PROTEIN 2"/>
    <property type="match status" value="1"/>
</dbReference>